<feature type="chain" id="PRO_5009279895" evidence="2">
    <location>
        <begin position="27"/>
        <end position="265"/>
    </location>
</feature>
<evidence type="ECO:0000313" key="4">
    <source>
        <dbReference type="Proteomes" id="UP000198675"/>
    </source>
</evidence>
<proteinExistence type="inferred from homology"/>
<accession>A0A1H2M210</accession>
<organism evidence="3 4">
    <name type="scientific">Pseudomonas sihuiensis</name>
    <dbReference type="NCBI Taxonomy" id="1274359"/>
    <lineage>
        <taxon>Bacteria</taxon>
        <taxon>Pseudomonadati</taxon>
        <taxon>Pseudomonadota</taxon>
        <taxon>Gammaproteobacteria</taxon>
        <taxon>Pseudomonadales</taxon>
        <taxon>Pseudomonadaceae</taxon>
        <taxon>Pseudomonas</taxon>
    </lineage>
</organism>
<dbReference type="InterPro" id="IPR036777">
    <property type="entry name" value="Channel_Tsx-like_sf"/>
</dbReference>
<keyword evidence="4" id="KW-1185">Reference proteome</keyword>
<sequence length="265" mass="30434">MKVNNKSTVFAASFLGFSCLPSVSHADMNWHSESLTYQYGKEFKVDARTVQTITFEHASDWSWGDVYLFMDNNWYPGGGTYNDGHHSIYSELAPRLSLGKVFDSKLSFGPVKDVLIASSFEWDKNEKHGTHDQVNYLLGPGFDLDLPGFDYFQLNFYYRKPDGGVAPSGQWQITPVWSYTIPIGRSDVVIDGYMDWVVNNKGTYHSNLLFNPQIKYDLGKHFGYEPKRFYAGVEYNNWTNKYAIKDTRAFDTDQNVTSLIVKVYF</sequence>
<dbReference type="PROSITE" id="PS51257">
    <property type="entry name" value="PROKAR_LIPOPROTEIN"/>
    <property type="match status" value="1"/>
</dbReference>
<evidence type="ECO:0000313" key="3">
    <source>
        <dbReference type="EMBL" id="SDU87015.1"/>
    </source>
</evidence>
<feature type="signal peptide" evidence="2">
    <location>
        <begin position="1"/>
        <end position="26"/>
    </location>
</feature>
<dbReference type="AlphaFoldDB" id="A0A1H2M210"/>
<dbReference type="EMBL" id="LT629797">
    <property type="protein sequence ID" value="SDU87015.1"/>
    <property type="molecule type" value="Genomic_DNA"/>
</dbReference>
<protein>
    <submittedName>
        <fullName evidence="3">Nucleoside-specific outer membrane channel protein Tsx</fullName>
    </submittedName>
</protein>
<keyword evidence="2" id="KW-0732">Signal</keyword>
<evidence type="ECO:0000256" key="2">
    <source>
        <dbReference type="SAM" id="SignalP"/>
    </source>
</evidence>
<gene>
    <name evidence="3" type="ORF">SAMN05216363_2609</name>
</gene>
<dbReference type="SUPFAM" id="SSF111364">
    <property type="entry name" value="Tsx-like channel"/>
    <property type="match status" value="1"/>
</dbReference>
<dbReference type="GO" id="GO:0009279">
    <property type="term" value="C:cell outer membrane"/>
    <property type="evidence" value="ECO:0007669"/>
    <property type="project" value="InterPro"/>
</dbReference>
<name>A0A1H2M210_9PSED</name>
<comment type="similarity">
    <text evidence="1">Belongs to the nucleoside-specific channel-forming outer membrane porin (Tsx) (TC 1.B.10) family.</text>
</comment>
<dbReference type="Proteomes" id="UP000198675">
    <property type="component" value="Chromosome I"/>
</dbReference>
<dbReference type="Pfam" id="PF03502">
    <property type="entry name" value="Channel_Tsx"/>
    <property type="match status" value="1"/>
</dbReference>
<dbReference type="RefSeq" id="WP_048330399.1">
    <property type="nucleotide sequence ID" value="NZ_LT629797.1"/>
</dbReference>
<dbReference type="InterPro" id="IPR018013">
    <property type="entry name" value="Channel_Tsx-like"/>
</dbReference>
<evidence type="ECO:0000256" key="1">
    <source>
        <dbReference type="ARBA" id="ARBA00008728"/>
    </source>
</evidence>
<dbReference type="Gene3D" id="2.40.230.20">
    <property type="entry name" value="Nucleoside-specific channel-forming protein, Tsx-like"/>
    <property type="match status" value="1"/>
</dbReference>
<reference evidence="4" key="1">
    <citation type="submission" date="2016-10" db="EMBL/GenBank/DDBJ databases">
        <authorList>
            <person name="Varghese N."/>
            <person name="Submissions S."/>
        </authorList>
    </citation>
    <scope>NUCLEOTIDE SEQUENCE [LARGE SCALE GENOMIC DNA]</scope>
    <source>
        <strain evidence="4">KCTC 32246</strain>
    </source>
</reference>